<comment type="similarity">
    <text evidence="2">Belongs to the MYST (SAS/MOZ) family.</text>
</comment>
<keyword evidence="5" id="KW-0479">Metal-binding</keyword>
<dbReference type="PANTHER" id="PTHR10615:SF219">
    <property type="entry name" value="HISTONE ACETYLTRANSFERASE KAT5"/>
    <property type="match status" value="1"/>
</dbReference>
<keyword evidence="12" id="KW-0012">Acyltransferase</keyword>
<dbReference type="KEGG" id="sla:SERLADRAFT_352725"/>
<evidence type="ECO:0000256" key="6">
    <source>
        <dbReference type="ARBA" id="ARBA00022771"/>
    </source>
</evidence>
<dbReference type="GO" id="GO:0005634">
    <property type="term" value="C:nucleus"/>
    <property type="evidence" value="ECO:0007669"/>
    <property type="project" value="UniProtKB-SubCell"/>
</dbReference>
<dbReference type="Pfam" id="PF17772">
    <property type="entry name" value="zf-MYST"/>
    <property type="match status" value="1"/>
</dbReference>
<dbReference type="InterPro" id="IPR036388">
    <property type="entry name" value="WH-like_DNA-bd_sf"/>
</dbReference>
<keyword evidence="11" id="KW-0539">Nucleus</keyword>
<dbReference type="RefSeq" id="XP_007323569.1">
    <property type="nucleotide sequence ID" value="XM_007323507.1"/>
</dbReference>
<evidence type="ECO:0000256" key="3">
    <source>
        <dbReference type="ARBA" id="ARBA00013184"/>
    </source>
</evidence>
<keyword evidence="9" id="KW-0805">Transcription regulation</keyword>
<evidence type="ECO:0000256" key="4">
    <source>
        <dbReference type="ARBA" id="ARBA00022679"/>
    </source>
</evidence>
<dbReference type="Proteomes" id="UP000008064">
    <property type="component" value="Unassembled WGS sequence"/>
</dbReference>
<evidence type="ECO:0000256" key="13">
    <source>
        <dbReference type="PIRSR" id="PIRSR602717-51"/>
    </source>
</evidence>
<dbReference type="GeneID" id="18809348"/>
<dbReference type="PANTHER" id="PTHR10615">
    <property type="entry name" value="HISTONE ACETYLTRANSFERASE"/>
    <property type="match status" value="1"/>
</dbReference>
<dbReference type="InterPro" id="IPR040706">
    <property type="entry name" value="Zf-MYST"/>
</dbReference>
<evidence type="ECO:0000256" key="8">
    <source>
        <dbReference type="ARBA" id="ARBA00022990"/>
    </source>
</evidence>
<dbReference type="PROSITE" id="PS51726">
    <property type="entry name" value="MYST_HAT"/>
    <property type="match status" value="1"/>
</dbReference>
<keyword evidence="10" id="KW-0804">Transcription</keyword>
<dbReference type="GO" id="GO:0035267">
    <property type="term" value="C:NuA4 histone acetyltransferase complex"/>
    <property type="evidence" value="ECO:0007669"/>
    <property type="project" value="TreeGrafter"/>
</dbReference>
<dbReference type="GO" id="GO:0006355">
    <property type="term" value="P:regulation of DNA-templated transcription"/>
    <property type="evidence" value="ECO:0007669"/>
    <property type="project" value="InterPro"/>
</dbReference>
<evidence type="ECO:0000259" key="14">
    <source>
        <dbReference type="PROSITE" id="PS51726"/>
    </source>
</evidence>
<reference evidence="15" key="1">
    <citation type="submission" date="2011-04" db="EMBL/GenBank/DDBJ databases">
        <title>Evolution of plant cell wall degrading machinery underlies the functional diversity of forest fungi.</title>
        <authorList>
            <consortium name="US DOE Joint Genome Institute (JGI-PGF)"/>
            <person name="Eastwood D.C."/>
            <person name="Floudas D."/>
            <person name="Binder M."/>
            <person name="Majcherczyk A."/>
            <person name="Schneider P."/>
            <person name="Aerts A."/>
            <person name="Asiegbu F.O."/>
            <person name="Baker S.E."/>
            <person name="Barry K."/>
            <person name="Bendiksby M."/>
            <person name="Blumentritt M."/>
            <person name="Coutinho P.M."/>
            <person name="Cullen D."/>
            <person name="Cullen D."/>
            <person name="Gathman A."/>
            <person name="Goodell B."/>
            <person name="Henrissat B."/>
            <person name="Ihrmark K."/>
            <person name="Kauserud H."/>
            <person name="Kohler A."/>
            <person name="LaButti K."/>
            <person name="Lapidus A."/>
            <person name="Lavin J.L."/>
            <person name="Lee Y.-H."/>
            <person name="Lindquist E."/>
            <person name="Lilly W."/>
            <person name="Lucas S."/>
            <person name="Morin E."/>
            <person name="Murat C."/>
            <person name="Oguiza J.A."/>
            <person name="Park J."/>
            <person name="Pisabarro A.G."/>
            <person name="Riley R."/>
            <person name="Rosling A."/>
            <person name="Salamov A."/>
            <person name="Schmidt O."/>
            <person name="Schmutz J."/>
            <person name="Skrede I."/>
            <person name="Stenlid J."/>
            <person name="Wiebenga A."/>
            <person name="Xie X."/>
            <person name="Kues U."/>
            <person name="Hibbett D.S."/>
            <person name="Hoffmeister D."/>
            <person name="Hogberg N."/>
            <person name="Martin F."/>
            <person name="Grigoriev I.V."/>
            <person name="Watkinson S.C."/>
        </authorList>
    </citation>
    <scope>NUCLEOTIDE SEQUENCE</scope>
    <source>
        <strain evidence="15">S7.9</strain>
    </source>
</reference>
<organism>
    <name type="scientific">Serpula lacrymans var. lacrymans (strain S7.9)</name>
    <name type="common">Dry rot fungus</name>
    <dbReference type="NCBI Taxonomy" id="578457"/>
    <lineage>
        <taxon>Eukaryota</taxon>
        <taxon>Fungi</taxon>
        <taxon>Dikarya</taxon>
        <taxon>Basidiomycota</taxon>
        <taxon>Agaricomycotina</taxon>
        <taxon>Agaricomycetes</taxon>
        <taxon>Agaricomycetidae</taxon>
        <taxon>Boletales</taxon>
        <taxon>Coniophorineae</taxon>
        <taxon>Serpulaceae</taxon>
        <taxon>Serpula</taxon>
    </lineage>
</organism>
<evidence type="ECO:0000256" key="1">
    <source>
        <dbReference type="ARBA" id="ARBA00004123"/>
    </source>
</evidence>
<feature type="domain" description="MYST-type HAT" evidence="14">
    <location>
        <begin position="15"/>
        <end position="242"/>
    </location>
</feature>
<dbReference type="HOGENOM" id="CLU_011815_0_3_1"/>
<keyword evidence="7" id="KW-0862">Zinc</keyword>
<dbReference type="InterPro" id="IPR016181">
    <property type="entry name" value="Acyl_CoA_acyltransferase"/>
</dbReference>
<keyword evidence="8" id="KW-0007">Acetylation</keyword>
<dbReference type="Gene3D" id="1.10.10.10">
    <property type="entry name" value="Winged helix-like DNA-binding domain superfamily/Winged helix DNA-binding domain"/>
    <property type="match status" value="1"/>
</dbReference>
<keyword evidence="6" id="KW-0863">Zinc-finger</keyword>
<dbReference type="InterPro" id="IPR050603">
    <property type="entry name" value="MYST_HAT"/>
</dbReference>
<dbReference type="OrthoDB" id="787137at2759"/>
<protein>
    <recommendedName>
        <fullName evidence="3">histone acetyltransferase</fullName>
        <ecNumber evidence="3">2.3.1.48</ecNumber>
    </recommendedName>
</protein>
<dbReference type="GO" id="GO:0008270">
    <property type="term" value="F:zinc ion binding"/>
    <property type="evidence" value="ECO:0007669"/>
    <property type="project" value="UniProtKB-KW"/>
</dbReference>
<dbReference type="EMBL" id="GL945443">
    <property type="protein sequence ID" value="EGO19436.1"/>
    <property type="molecule type" value="Genomic_DNA"/>
</dbReference>
<keyword evidence="4" id="KW-0808">Transferase</keyword>
<evidence type="ECO:0000256" key="9">
    <source>
        <dbReference type="ARBA" id="ARBA00023015"/>
    </source>
</evidence>
<dbReference type="GO" id="GO:0046972">
    <property type="term" value="F:histone H4K16 acetyltransferase activity"/>
    <property type="evidence" value="ECO:0007669"/>
    <property type="project" value="TreeGrafter"/>
</dbReference>
<dbReference type="InterPro" id="IPR002717">
    <property type="entry name" value="HAT_MYST-type"/>
</dbReference>
<dbReference type="AlphaFoldDB" id="F8PAZ6"/>
<dbReference type="CDD" id="cd04301">
    <property type="entry name" value="NAT_SF"/>
    <property type="match status" value="1"/>
</dbReference>
<accession>F8PAZ6</accession>
<evidence type="ECO:0000256" key="10">
    <source>
        <dbReference type="ARBA" id="ARBA00023163"/>
    </source>
</evidence>
<evidence type="ECO:0000256" key="5">
    <source>
        <dbReference type="ARBA" id="ARBA00022723"/>
    </source>
</evidence>
<dbReference type="SUPFAM" id="SSF55729">
    <property type="entry name" value="Acyl-CoA N-acyltransferases (Nat)"/>
    <property type="match status" value="1"/>
</dbReference>
<dbReference type="Gene3D" id="3.30.60.60">
    <property type="entry name" value="N-acetyl transferase-like"/>
    <property type="match status" value="1"/>
</dbReference>
<dbReference type="EC" id="2.3.1.48" evidence="3"/>
<dbReference type="Pfam" id="PF01853">
    <property type="entry name" value="MOZ_SAS"/>
    <property type="match status" value="1"/>
</dbReference>
<evidence type="ECO:0000256" key="12">
    <source>
        <dbReference type="ARBA" id="ARBA00023315"/>
    </source>
</evidence>
<evidence type="ECO:0000256" key="11">
    <source>
        <dbReference type="ARBA" id="ARBA00023242"/>
    </source>
</evidence>
<evidence type="ECO:0000256" key="2">
    <source>
        <dbReference type="ARBA" id="ARBA00010107"/>
    </source>
</evidence>
<gene>
    <name evidence="15" type="ORF">SERLADRAFT_352725</name>
</gene>
<dbReference type="Gene3D" id="3.40.630.30">
    <property type="match status" value="1"/>
</dbReference>
<evidence type="ECO:0000313" key="15">
    <source>
        <dbReference type="EMBL" id="EGO19436.1"/>
    </source>
</evidence>
<comment type="subcellular location">
    <subcellularLocation>
        <location evidence="1">Nucleus</location>
    </subcellularLocation>
</comment>
<evidence type="ECO:0000256" key="7">
    <source>
        <dbReference type="ARBA" id="ARBA00022833"/>
    </source>
</evidence>
<proteinExistence type="inferred from homology"/>
<name>F8PAZ6_SERL9</name>
<sequence>MTEEEFDIQHHKQITAQRNFDKVNFGHWQIKTWYFSPYPLTESEAEEGGTPQAASILWVCDRCFKYMSEGASWELHVKKCTRRHPPGRKVYQRGAHTIWEVDGAKDKLYCQNLSLFGKLFIDVKTLFFDCDNFLFYLLTDADSQRDYVLGFFSKEKISYDDYNLACIIVLPPYQRKGYGMLMIEFSYELSRRSGRIGTPERPLSDLGLRSYLTYWVSTLIRFFRYVPLPPPPPLPRPAPKSG</sequence>
<feature type="active site" description="Proton donor/acceptor" evidence="13">
    <location>
        <position position="200"/>
    </location>
</feature>